<proteinExistence type="predicted"/>
<dbReference type="AlphaFoldDB" id="A0A0C2D8N3"/>
<evidence type="ECO:0000256" key="1">
    <source>
        <dbReference type="SAM" id="MobiDB-lite"/>
    </source>
</evidence>
<gene>
    <name evidence="2" type="ORF">DB30_02737</name>
</gene>
<name>A0A0C2D8N3_9BACT</name>
<protein>
    <submittedName>
        <fullName evidence="2">Uncharacterized protein</fullName>
    </submittedName>
</protein>
<accession>A0A0C2D8N3</accession>
<dbReference type="EMBL" id="JMCC02000002">
    <property type="protein sequence ID" value="KIG19456.1"/>
    <property type="molecule type" value="Genomic_DNA"/>
</dbReference>
<sequence length="51" mass="5413">MRSSWSTAPAAQGERPMPVNDATVTQPAFGPDGLIYVATAFDTRADPGHPR</sequence>
<evidence type="ECO:0000313" key="3">
    <source>
        <dbReference type="Proteomes" id="UP000031599"/>
    </source>
</evidence>
<reference evidence="2 3" key="1">
    <citation type="submission" date="2014-12" db="EMBL/GenBank/DDBJ databases">
        <title>Genome assembly of Enhygromyxa salina DSM 15201.</title>
        <authorList>
            <person name="Sharma G."/>
            <person name="Subramanian S."/>
        </authorList>
    </citation>
    <scope>NUCLEOTIDE SEQUENCE [LARGE SCALE GENOMIC DNA]</scope>
    <source>
        <strain evidence="2 3">DSM 15201</strain>
    </source>
</reference>
<comment type="caution">
    <text evidence="2">The sequence shown here is derived from an EMBL/GenBank/DDBJ whole genome shotgun (WGS) entry which is preliminary data.</text>
</comment>
<dbReference type="Proteomes" id="UP000031599">
    <property type="component" value="Unassembled WGS sequence"/>
</dbReference>
<feature type="region of interest" description="Disordered" evidence="1">
    <location>
        <begin position="1"/>
        <end position="27"/>
    </location>
</feature>
<organism evidence="2 3">
    <name type="scientific">Enhygromyxa salina</name>
    <dbReference type="NCBI Taxonomy" id="215803"/>
    <lineage>
        <taxon>Bacteria</taxon>
        <taxon>Pseudomonadati</taxon>
        <taxon>Myxococcota</taxon>
        <taxon>Polyangia</taxon>
        <taxon>Nannocystales</taxon>
        <taxon>Nannocystaceae</taxon>
        <taxon>Enhygromyxa</taxon>
    </lineage>
</organism>
<evidence type="ECO:0000313" key="2">
    <source>
        <dbReference type="EMBL" id="KIG19456.1"/>
    </source>
</evidence>